<keyword evidence="2" id="KW-1185">Reference proteome</keyword>
<dbReference type="EMBL" id="KV878889">
    <property type="protein sequence ID" value="OJJ88549.1"/>
    <property type="molecule type" value="Genomic_DNA"/>
</dbReference>
<accession>A0A1L9VXC9</accession>
<dbReference type="AlphaFoldDB" id="A0A1L9VXC9"/>
<dbReference type="VEuPathDB" id="FungiDB:ASPGLDRAFT_718844"/>
<protein>
    <submittedName>
        <fullName evidence="1">Uncharacterized protein</fullName>
    </submittedName>
</protein>
<proteinExistence type="predicted"/>
<dbReference type="RefSeq" id="XP_022405225.1">
    <property type="nucleotide sequence ID" value="XM_022549578.1"/>
</dbReference>
<dbReference type="GeneID" id="34465838"/>
<reference evidence="2" key="1">
    <citation type="journal article" date="2017" name="Genome Biol.">
        <title>Comparative genomics reveals high biological diversity and specific adaptations in the industrially and medically important fungal genus Aspergillus.</title>
        <authorList>
            <person name="de Vries R.P."/>
            <person name="Riley R."/>
            <person name="Wiebenga A."/>
            <person name="Aguilar-Osorio G."/>
            <person name="Amillis S."/>
            <person name="Uchima C.A."/>
            <person name="Anderluh G."/>
            <person name="Asadollahi M."/>
            <person name="Askin M."/>
            <person name="Barry K."/>
            <person name="Battaglia E."/>
            <person name="Bayram O."/>
            <person name="Benocci T."/>
            <person name="Braus-Stromeyer S.A."/>
            <person name="Caldana C."/>
            <person name="Canovas D."/>
            <person name="Cerqueira G.C."/>
            <person name="Chen F."/>
            <person name="Chen W."/>
            <person name="Choi C."/>
            <person name="Clum A."/>
            <person name="Dos Santos R.A."/>
            <person name="Damasio A.R."/>
            <person name="Diallinas G."/>
            <person name="Emri T."/>
            <person name="Fekete E."/>
            <person name="Flipphi M."/>
            <person name="Freyberg S."/>
            <person name="Gallo A."/>
            <person name="Gournas C."/>
            <person name="Habgood R."/>
            <person name="Hainaut M."/>
            <person name="Harispe M.L."/>
            <person name="Henrissat B."/>
            <person name="Hilden K.S."/>
            <person name="Hope R."/>
            <person name="Hossain A."/>
            <person name="Karabika E."/>
            <person name="Karaffa L."/>
            <person name="Karanyi Z."/>
            <person name="Krasevec N."/>
            <person name="Kuo A."/>
            <person name="Kusch H."/>
            <person name="LaButti K."/>
            <person name="Lagendijk E.L."/>
            <person name="Lapidus A."/>
            <person name="Levasseur A."/>
            <person name="Lindquist E."/>
            <person name="Lipzen A."/>
            <person name="Logrieco A.F."/>
            <person name="MacCabe A."/>
            <person name="Maekelae M.R."/>
            <person name="Malavazi I."/>
            <person name="Melin P."/>
            <person name="Meyer V."/>
            <person name="Mielnichuk N."/>
            <person name="Miskei M."/>
            <person name="Molnar A.P."/>
            <person name="Mule G."/>
            <person name="Ngan C.Y."/>
            <person name="Orejas M."/>
            <person name="Orosz E."/>
            <person name="Ouedraogo J.P."/>
            <person name="Overkamp K.M."/>
            <person name="Park H.-S."/>
            <person name="Perrone G."/>
            <person name="Piumi F."/>
            <person name="Punt P.J."/>
            <person name="Ram A.F."/>
            <person name="Ramon A."/>
            <person name="Rauscher S."/>
            <person name="Record E."/>
            <person name="Riano-Pachon D.M."/>
            <person name="Robert V."/>
            <person name="Roehrig J."/>
            <person name="Ruller R."/>
            <person name="Salamov A."/>
            <person name="Salih N.S."/>
            <person name="Samson R.A."/>
            <person name="Sandor E."/>
            <person name="Sanguinetti M."/>
            <person name="Schuetze T."/>
            <person name="Sepcic K."/>
            <person name="Shelest E."/>
            <person name="Sherlock G."/>
            <person name="Sophianopoulou V."/>
            <person name="Squina F.M."/>
            <person name="Sun H."/>
            <person name="Susca A."/>
            <person name="Todd R.B."/>
            <person name="Tsang A."/>
            <person name="Unkles S.E."/>
            <person name="van de Wiele N."/>
            <person name="van Rossen-Uffink D."/>
            <person name="Oliveira J.V."/>
            <person name="Vesth T.C."/>
            <person name="Visser J."/>
            <person name="Yu J.-H."/>
            <person name="Zhou M."/>
            <person name="Andersen M.R."/>
            <person name="Archer D.B."/>
            <person name="Baker S.E."/>
            <person name="Benoit I."/>
            <person name="Brakhage A.A."/>
            <person name="Braus G.H."/>
            <person name="Fischer R."/>
            <person name="Frisvad J.C."/>
            <person name="Goldman G.H."/>
            <person name="Houbraken J."/>
            <person name="Oakley B."/>
            <person name="Pocsi I."/>
            <person name="Scazzocchio C."/>
            <person name="Seiboth B."/>
            <person name="vanKuyk P.A."/>
            <person name="Wortman J."/>
            <person name="Dyer P.S."/>
            <person name="Grigoriev I.V."/>
        </authorList>
    </citation>
    <scope>NUCLEOTIDE SEQUENCE [LARGE SCALE GENOMIC DNA]</scope>
    <source>
        <strain evidence="2">CBS 516.65</strain>
    </source>
</reference>
<evidence type="ECO:0000313" key="2">
    <source>
        <dbReference type="Proteomes" id="UP000184300"/>
    </source>
</evidence>
<name>A0A1L9VXC9_ASPGL</name>
<organism evidence="1 2">
    <name type="scientific">Aspergillus glaucus CBS 516.65</name>
    <dbReference type="NCBI Taxonomy" id="1160497"/>
    <lineage>
        <taxon>Eukaryota</taxon>
        <taxon>Fungi</taxon>
        <taxon>Dikarya</taxon>
        <taxon>Ascomycota</taxon>
        <taxon>Pezizomycotina</taxon>
        <taxon>Eurotiomycetes</taxon>
        <taxon>Eurotiomycetidae</taxon>
        <taxon>Eurotiales</taxon>
        <taxon>Aspergillaceae</taxon>
        <taxon>Aspergillus</taxon>
        <taxon>Aspergillus subgen. Aspergillus</taxon>
    </lineage>
</organism>
<gene>
    <name evidence="1" type="ORF">ASPGLDRAFT_718844</name>
</gene>
<dbReference type="Proteomes" id="UP000184300">
    <property type="component" value="Unassembled WGS sequence"/>
</dbReference>
<evidence type="ECO:0000313" key="1">
    <source>
        <dbReference type="EMBL" id="OJJ88549.1"/>
    </source>
</evidence>
<sequence>MTDHLTVAKSALPRPALNSMRRRTFRNRENPTPMQQNHVSHYGMEKIKTHSQVSKAFHGHSRIPAQSRSISFFDAFWTTHSPSAEFVRCGSALFGQRCEGKKKWRS</sequence>